<evidence type="ECO:0000313" key="3">
    <source>
        <dbReference type="Proteomes" id="UP000886523"/>
    </source>
</evidence>
<comment type="caution">
    <text evidence="2">The sequence shown here is derived from an EMBL/GenBank/DDBJ whole genome shotgun (WGS) entry which is preliminary data.</text>
</comment>
<evidence type="ECO:0000313" key="2">
    <source>
        <dbReference type="EMBL" id="KAF9511562.1"/>
    </source>
</evidence>
<feature type="compositionally biased region" description="Polar residues" evidence="1">
    <location>
        <begin position="32"/>
        <end position="47"/>
    </location>
</feature>
<organism evidence="2 3">
    <name type="scientific">Hydnum rufescens UP504</name>
    <dbReference type="NCBI Taxonomy" id="1448309"/>
    <lineage>
        <taxon>Eukaryota</taxon>
        <taxon>Fungi</taxon>
        <taxon>Dikarya</taxon>
        <taxon>Basidiomycota</taxon>
        <taxon>Agaricomycotina</taxon>
        <taxon>Agaricomycetes</taxon>
        <taxon>Cantharellales</taxon>
        <taxon>Hydnaceae</taxon>
        <taxon>Hydnum</taxon>
    </lineage>
</organism>
<keyword evidence="3" id="KW-1185">Reference proteome</keyword>
<dbReference type="EMBL" id="MU128998">
    <property type="protein sequence ID" value="KAF9511562.1"/>
    <property type="molecule type" value="Genomic_DNA"/>
</dbReference>
<name>A0A9P6ATU0_9AGAM</name>
<proteinExistence type="predicted"/>
<protein>
    <submittedName>
        <fullName evidence="2">Uncharacterized protein</fullName>
    </submittedName>
</protein>
<sequence>MSNNTYLMTVTKYFSSSHKKSAPTLMCRSDSRVSGSTGQNEFESSSLRGAKLDPGDASPLLHMAKRKKQKTQTHPREHWLVLLSPFPQGSPMPLSAQRHDEGFRDIGGAVTEWLRCHLGLSILAVMSSGGHNVCFALCTDNLDKIRQFVGAYDYDQICVGPPPSTATAYVFLSKYSHESQLPQNLADEIPRAPFSFASGKYGRLVDPSPAPRPIAVLASLDRELRQHIDIPFFNSALPPTPAPVPEPVPPALVPPAPVPTPAVEPTNLPAQEQVDSECHDLPNRHWVFRKPRLAEDLPHREWHPPITSLSIEEGHWERRNKNDGLVN</sequence>
<accession>A0A9P6ATU0</accession>
<reference evidence="2" key="1">
    <citation type="journal article" date="2020" name="Nat. Commun.">
        <title>Large-scale genome sequencing of mycorrhizal fungi provides insights into the early evolution of symbiotic traits.</title>
        <authorList>
            <person name="Miyauchi S."/>
            <person name="Kiss E."/>
            <person name="Kuo A."/>
            <person name="Drula E."/>
            <person name="Kohler A."/>
            <person name="Sanchez-Garcia M."/>
            <person name="Morin E."/>
            <person name="Andreopoulos B."/>
            <person name="Barry K.W."/>
            <person name="Bonito G."/>
            <person name="Buee M."/>
            <person name="Carver A."/>
            <person name="Chen C."/>
            <person name="Cichocki N."/>
            <person name="Clum A."/>
            <person name="Culley D."/>
            <person name="Crous P.W."/>
            <person name="Fauchery L."/>
            <person name="Girlanda M."/>
            <person name="Hayes R.D."/>
            <person name="Keri Z."/>
            <person name="LaButti K."/>
            <person name="Lipzen A."/>
            <person name="Lombard V."/>
            <person name="Magnuson J."/>
            <person name="Maillard F."/>
            <person name="Murat C."/>
            <person name="Nolan M."/>
            <person name="Ohm R.A."/>
            <person name="Pangilinan J."/>
            <person name="Pereira M.F."/>
            <person name="Perotto S."/>
            <person name="Peter M."/>
            <person name="Pfister S."/>
            <person name="Riley R."/>
            <person name="Sitrit Y."/>
            <person name="Stielow J.B."/>
            <person name="Szollosi G."/>
            <person name="Zifcakova L."/>
            <person name="Stursova M."/>
            <person name="Spatafora J.W."/>
            <person name="Tedersoo L."/>
            <person name="Vaario L.M."/>
            <person name="Yamada A."/>
            <person name="Yan M."/>
            <person name="Wang P."/>
            <person name="Xu J."/>
            <person name="Bruns T."/>
            <person name="Baldrian P."/>
            <person name="Vilgalys R."/>
            <person name="Dunand C."/>
            <person name="Henrissat B."/>
            <person name="Grigoriev I.V."/>
            <person name="Hibbett D."/>
            <person name="Nagy L.G."/>
            <person name="Martin F.M."/>
        </authorList>
    </citation>
    <scope>NUCLEOTIDE SEQUENCE</scope>
    <source>
        <strain evidence="2">UP504</strain>
    </source>
</reference>
<dbReference type="AlphaFoldDB" id="A0A9P6ATU0"/>
<evidence type="ECO:0000256" key="1">
    <source>
        <dbReference type="SAM" id="MobiDB-lite"/>
    </source>
</evidence>
<gene>
    <name evidence="2" type="ORF">BS47DRAFT_1394956</name>
</gene>
<feature type="region of interest" description="Disordered" evidence="1">
    <location>
        <begin position="25"/>
        <end position="55"/>
    </location>
</feature>
<dbReference type="Proteomes" id="UP000886523">
    <property type="component" value="Unassembled WGS sequence"/>
</dbReference>